<evidence type="ECO:0000313" key="2">
    <source>
        <dbReference type="EMBL" id="JAC73932.1"/>
    </source>
</evidence>
<organism evidence="2">
    <name type="scientific">Tetraselmis sp. GSL018</name>
    <dbReference type="NCBI Taxonomy" id="582737"/>
    <lineage>
        <taxon>Eukaryota</taxon>
        <taxon>Viridiplantae</taxon>
        <taxon>Chlorophyta</taxon>
        <taxon>core chlorophytes</taxon>
        <taxon>Chlorodendrophyceae</taxon>
        <taxon>Chlorodendrales</taxon>
        <taxon>Chlorodendraceae</taxon>
        <taxon>Tetraselmis</taxon>
    </lineage>
</organism>
<feature type="non-terminal residue" evidence="2">
    <location>
        <position position="1"/>
    </location>
</feature>
<sequence>YAGISDETLRGRIREAERRIPDIPQTPTIDEGIEEQGSDFSNSDTVASFDEDMLEGLMQT</sequence>
<accession>A0A061RLW9</accession>
<name>A0A061RLW9_9CHLO</name>
<evidence type="ECO:0000256" key="1">
    <source>
        <dbReference type="SAM" id="MobiDB-lite"/>
    </source>
</evidence>
<dbReference type="EMBL" id="GBEZ01011898">
    <property type="protein sequence ID" value="JAC73932.1"/>
    <property type="molecule type" value="Transcribed_RNA"/>
</dbReference>
<feature type="region of interest" description="Disordered" evidence="1">
    <location>
        <begin position="23"/>
        <end position="46"/>
    </location>
</feature>
<protein>
    <submittedName>
        <fullName evidence="2">Uncharacterized protein</fullName>
    </submittedName>
</protein>
<dbReference type="AlphaFoldDB" id="A0A061RLW9"/>
<reference evidence="2" key="1">
    <citation type="submission" date="2014-05" db="EMBL/GenBank/DDBJ databases">
        <title>The transcriptome of the halophilic microalga Tetraselmis sp. GSL018 isolated from the Great Salt Lake, Utah.</title>
        <authorList>
            <person name="Jinkerson R.E."/>
            <person name="D'Adamo S."/>
            <person name="Posewitz M.C."/>
        </authorList>
    </citation>
    <scope>NUCLEOTIDE SEQUENCE</scope>
    <source>
        <strain evidence="2">GSL018</strain>
    </source>
</reference>
<proteinExistence type="predicted"/>
<gene>
    <name evidence="2" type="ORF">TSPGSL018_27378</name>
</gene>